<dbReference type="Proteomes" id="UP001157502">
    <property type="component" value="Chromosome 17"/>
</dbReference>
<protein>
    <submittedName>
        <fullName evidence="1">Uncharacterized protein</fullName>
    </submittedName>
</protein>
<gene>
    <name evidence="1" type="ORF">DPEC_G00207360</name>
</gene>
<keyword evidence="2" id="KW-1185">Reference proteome</keyword>
<reference evidence="1" key="1">
    <citation type="submission" date="2021-05" db="EMBL/GenBank/DDBJ databases">
        <authorList>
            <person name="Pan Q."/>
            <person name="Jouanno E."/>
            <person name="Zahm M."/>
            <person name="Klopp C."/>
            <person name="Cabau C."/>
            <person name="Louis A."/>
            <person name="Berthelot C."/>
            <person name="Parey E."/>
            <person name="Roest Crollius H."/>
            <person name="Montfort J."/>
            <person name="Robinson-Rechavi M."/>
            <person name="Bouchez O."/>
            <person name="Lampietro C."/>
            <person name="Lopez Roques C."/>
            <person name="Donnadieu C."/>
            <person name="Postlethwait J."/>
            <person name="Bobe J."/>
            <person name="Dillon D."/>
            <person name="Chandos A."/>
            <person name="von Hippel F."/>
            <person name="Guiguen Y."/>
        </authorList>
    </citation>
    <scope>NUCLEOTIDE SEQUENCE</scope>
    <source>
        <strain evidence="1">YG-Jan2019</strain>
    </source>
</reference>
<accession>A0ACC2G533</accession>
<name>A0ACC2G533_DALPE</name>
<organism evidence="1 2">
    <name type="scientific">Dallia pectoralis</name>
    <name type="common">Alaska blackfish</name>
    <dbReference type="NCBI Taxonomy" id="75939"/>
    <lineage>
        <taxon>Eukaryota</taxon>
        <taxon>Metazoa</taxon>
        <taxon>Chordata</taxon>
        <taxon>Craniata</taxon>
        <taxon>Vertebrata</taxon>
        <taxon>Euteleostomi</taxon>
        <taxon>Actinopterygii</taxon>
        <taxon>Neopterygii</taxon>
        <taxon>Teleostei</taxon>
        <taxon>Protacanthopterygii</taxon>
        <taxon>Esociformes</taxon>
        <taxon>Umbridae</taxon>
        <taxon>Dallia</taxon>
    </lineage>
</organism>
<proteinExistence type="predicted"/>
<evidence type="ECO:0000313" key="2">
    <source>
        <dbReference type="Proteomes" id="UP001157502"/>
    </source>
</evidence>
<evidence type="ECO:0000313" key="1">
    <source>
        <dbReference type="EMBL" id="KAJ7998677.1"/>
    </source>
</evidence>
<dbReference type="EMBL" id="CM055744">
    <property type="protein sequence ID" value="KAJ7998677.1"/>
    <property type="molecule type" value="Genomic_DNA"/>
</dbReference>
<comment type="caution">
    <text evidence="1">The sequence shown here is derived from an EMBL/GenBank/DDBJ whole genome shotgun (WGS) entry which is preliminary data.</text>
</comment>
<sequence>MLFKRKHFLCALFCGVVFVMIASRAIQKNNILSATLTEPRATSRGVPRSAANQTPVPWHTTASSPNRICGCPSCIADMEVSEWFAKHYDPKQKPFLTDKKSSMKDLALEWWLALQGSTGEHTIYSVVQKMFQFIPPPAINVKPSPTQCRKCAVVGNSGNLLGSQYGSLIDSHNNVIRMNKAITVGFEADVGNRTTHHFMYPESAVDIAHGVHLVLLPFKLLDIQWVASALSTGEIKRTYMRVKDRVNADKDKVIVVNPAFFMYTHYNWTERHGRYPSTGMVAIVFALHVCDEVSVFGYGANKQGSWHHYWENNKYGGAFRRTGVHNAEFETEVIQRLEKEGKISLHQR</sequence>